<organism evidence="3 4">
    <name type="scientific">Parathermosynechococcus lividus PCC 6715</name>
    <dbReference type="NCBI Taxonomy" id="1917166"/>
    <lineage>
        <taxon>Bacteria</taxon>
        <taxon>Bacillati</taxon>
        <taxon>Cyanobacteriota</taxon>
        <taxon>Cyanophyceae</taxon>
        <taxon>Acaryochloridales</taxon>
        <taxon>Thermosynechococcaceae</taxon>
        <taxon>Parathermosynechococcus</taxon>
    </lineage>
</organism>
<protein>
    <submittedName>
        <fullName evidence="3">Transposase</fullName>
    </submittedName>
</protein>
<dbReference type="KEGG" id="slw:BRW62_00675"/>
<sequence>MPQQILTIVCQLNPTAEQIVKLDQVLQGFAEACRYINSTICPSITNKNRIQKEVYRAVRQQFGLTANLAVRACARVAANRKVGKVKGFRATSVDYDARLFDYRAKEQCVSLSTLNGRERIPLVVGNYQIEKLKGKKPTSATLCKRKDGKFYIHIQVKEEVPEPQTGHGVLGVDFGRTDIAHTSEGDNWHGQQLTKVRDHYSKLRAVLQHKASKGTRSSRRRCRELVKRLSGRERRFQAWVNHCISKTIVARAKATGSVIALEDLTGIRERTNQVPRSKTERRRANSWAFYQLRSFISYKALKAGVGLVLVNPRYSSQTCHSCLHIYPDPKQSYRTGKQFKCGHCGWTGDADFNGASVIALLGAVVNQPRGSGLSCSLAEHNRLRATESP</sequence>
<evidence type="ECO:0000256" key="1">
    <source>
        <dbReference type="ARBA" id="ARBA00023125"/>
    </source>
</evidence>
<dbReference type="NCBIfam" id="TIGR01766">
    <property type="entry name" value="IS200/IS605 family accessory protein TnpB-like domain"/>
    <property type="match status" value="1"/>
</dbReference>
<dbReference type="InterPro" id="IPR010095">
    <property type="entry name" value="Cas12f1-like_TNB"/>
</dbReference>
<dbReference type="RefSeq" id="WP_099797649.1">
    <property type="nucleotide sequence ID" value="NZ_CP018092.1"/>
</dbReference>
<dbReference type="NCBIfam" id="NF040570">
    <property type="entry name" value="guided_TnpB"/>
    <property type="match status" value="1"/>
</dbReference>
<dbReference type="EMBL" id="CP018092">
    <property type="protein sequence ID" value="ATS17505.1"/>
    <property type="molecule type" value="Genomic_DNA"/>
</dbReference>
<evidence type="ECO:0000259" key="2">
    <source>
        <dbReference type="Pfam" id="PF07282"/>
    </source>
</evidence>
<feature type="domain" description="Cas12f1-like TNB" evidence="2">
    <location>
        <begin position="289"/>
        <end position="358"/>
    </location>
</feature>
<dbReference type="Pfam" id="PF07282">
    <property type="entry name" value="Cas12f1-like_TNB"/>
    <property type="match status" value="1"/>
</dbReference>
<gene>
    <name evidence="3" type="ORF">BRW62_00675</name>
</gene>
<dbReference type="GO" id="GO:0003677">
    <property type="term" value="F:DNA binding"/>
    <property type="evidence" value="ECO:0007669"/>
    <property type="project" value="UniProtKB-KW"/>
</dbReference>
<dbReference type="PANTHER" id="PTHR30405:SF11">
    <property type="entry name" value="RNA-GUIDED DNA ENDONUCLEASE RV2885C-RELATED"/>
    <property type="match status" value="1"/>
</dbReference>
<name>A0A2D2PZ34_PARLV</name>
<dbReference type="InterPro" id="IPR051399">
    <property type="entry name" value="RNA-guided_DNA_endo/Transpos"/>
</dbReference>
<dbReference type="Proteomes" id="UP000231057">
    <property type="component" value="Chromosome"/>
</dbReference>
<accession>A0A2D2PZ34</accession>
<reference evidence="4" key="2">
    <citation type="journal article" date="2022" name="Front. Microbiol.">
        <title>Comparative Genomic Analysis Revealed Distinct Molecular Components and Organization of CO2-Concentrating Mechanism in Thermophilic Cyanobacteria.</title>
        <authorList>
            <person name="Tang J."/>
            <person name="Zhou H."/>
            <person name="Yao D."/>
            <person name="Riaz S."/>
            <person name="You D."/>
            <person name="Klepacz-Smolka A."/>
            <person name="Daroch M."/>
        </authorList>
    </citation>
    <scope>NUCLEOTIDE SEQUENCE [LARGE SCALE GENOMIC DNA]</scope>
    <source>
        <strain evidence="4">PCC 6715</strain>
    </source>
</reference>
<proteinExistence type="predicted"/>
<dbReference type="PANTHER" id="PTHR30405">
    <property type="entry name" value="TRANSPOSASE"/>
    <property type="match status" value="1"/>
</dbReference>
<dbReference type="OrthoDB" id="534575at2"/>
<keyword evidence="4" id="KW-1185">Reference proteome</keyword>
<keyword evidence="1" id="KW-0238">DNA-binding</keyword>
<evidence type="ECO:0000313" key="4">
    <source>
        <dbReference type="Proteomes" id="UP000231057"/>
    </source>
</evidence>
<evidence type="ECO:0000313" key="3">
    <source>
        <dbReference type="EMBL" id="ATS17505.1"/>
    </source>
</evidence>
<reference evidence="3 4" key="1">
    <citation type="submission" date="2016-11" db="EMBL/GenBank/DDBJ databases">
        <title>Complete genome sequence of thermophilic cyanobacteria strain Synechococcus sp. PCC6715.</title>
        <authorList>
            <person name="Tang J."/>
            <person name="Daroch M."/>
            <person name="Liang Y."/>
            <person name="Jiang D."/>
            <person name="Shah M."/>
        </authorList>
    </citation>
    <scope>NUCLEOTIDE SEQUENCE [LARGE SCALE GENOMIC DNA]</scope>
    <source>
        <strain evidence="3 4">PCC 6715</strain>
    </source>
</reference>
<dbReference type="AlphaFoldDB" id="A0A2D2PZ34"/>